<accession>A0A6A5QNF8</accession>
<keyword evidence="4" id="KW-0378">Hydrolase</keyword>
<gene>
    <name evidence="4" type="ORF">BDU57DRAFT_250335</name>
</gene>
<dbReference type="SUPFAM" id="SSF52266">
    <property type="entry name" value="SGNH hydrolase"/>
    <property type="match status" value="1"/>
</dbReference>
<dbReference type="EMBL" id="ML979135">
    <property type="protein sequence ID" value="KAF1916929.1"/>
    <property type="molecule type" value="Genomic_DNA"/>
</dbReference>
<reference evidence="4" key="1">
    <citation type="journal article" date="2020" name="Stud. Mycol.">
        <title>101 Dothideomycetes genomes: a test case for predicting lifestyles and emergence of pathogens.</title>
        <authorList>
            <person name="Haridas S."/>
            <person name="Albert R."/>
            <person name="Binder M."/>
            <person name="Bloem J."/>
            <person name="Labutti K."/>
            <person name="Salamov A."/>
            <person name="Andreopoulos B."/>
            <person name="Baker S."/>
            <person name="Barry K."/>
            <person name="Bills G."/>
            <person name="Bluhm B."/>
            <person name="Cannon C."/>
            <person name="Castanera R."/>
            <person name="Culley D."/>
            <person name="Daum C."/>
            <person name="Ezra D."/>
            <person name="Gonzalez J."/>
            <person name="Henrissat B."/>
            <person name="Kuo A."/>
            <person name="Liang C."/>
            <person name="Lipzen A."/>
            <person name="Lutzoni F."/>
            <person name="Magnuson J."/>
            <person name="Mondo S."/>
            <person name="Nolan M."/>
            <person name="Ohm R."/>
            <person name="Pangilinan J."/>
            <person name="Park H.-J."/>
            <person name="Ramirez L."/>
            <person name="Alfaro M."/>
            <person name="Sun H."/>
            <person name="Tritt A."/>
            <person name="Yoshinaga Y."/>
            <person name="Zwiers L.-H."/>
            <person name="Turgeon B."/>
            <person name="Goodwin S."/>
            <person name="Spatafora J."/>
            <person name="Crous P."/>
            <person name="Grigoriev I."/>
        </authorList>
    </citation>
    <scope>NUCLEOTIDE SEQUENCE</scope>
    <source>
        <strain evidence="4">HMLAC05119</strain>
    </source>
</reference>
<dbReference type="InterPro" id="IPR036514">
    <property type="entry name" value="SGNH_hydro_sf"/>
</dbReference>
<evidence type="ECO:0000256" key="2">
    <source>
        <dbReference type="SAM" id="SignalP"/>
    </source>
</evidence>
<evidence type="ECO:0000313" key="5">
    <source>
        <dbReference type="Proteomes" id="UP000800096"/>
    </source>
</evidence>
<organism evidence="4 5">
    <name type="scientific">Ampelomyces quisqualis</name>
    <name type="common">Powdery mildew agent</name>
    <dbReference type="NCBI Taxonomy" id="50730"/>
    <lineage>
        <taxon>Eukaryota</taxon>
        <taxon>Fungi</taxon>
        <taxon>Dikarya</taxon>
        <taxon>Ascomycota</taxon>
        <taxon>Pezizomycotina</taxon>
        <taxon>Dothideomycetes</taxon>
        <taxon>Pleosporomycetidae</taxon>
        <taxon>Pleosporales</taxon>
        <taxon>Pleosporineae</taxon>
        <taxon>Phaeosphaeriaceae</taxon>
        <taxon>Ampelomyces</taxon>
    </lineage>
</organism>
<feature type="signal peptide" evidence="2">
    <location>
        <begin position="1"/>
        <end position="26"/>
    </location>
</feature>
<dbReference type="Proteomes" id="UP000800096">
    <property type="component" value="Unassembled WGS sequence"/>
</dbReference>
<dbReference type="AlphaFoldDB" id="A0A6A5QNF8"/>
<proteinExistence type="predicted"/>
<dbReference type="OrthoDB" id="3915838at2759"/>
<dbReference type="InterPro" id="IPR051532">
    <property type="entry name" value="Ester_Hydrolysis_Enzymes"/>
</dbReference>
<dbReference type="GO" id="GO:0004622">
    <property type="term" value="F:phosphatidylcholine lysophospholipase activity"/>
    <property type="evidence" value="ECO:0007669"/>
    <property type="project" value="TreeGrafter"/>
</dbReference>
<dbReference type="PANTHER" id="PTHR30383:SF31">
    <property type="entry name" value="SGNH HYDROLASE-TYPE ESTERASE DOMAIN-CONTAINING PROTEIN-RELATED"/>
    <property type="match status" value="1"/>
</dbReference>
<dbReference type="CDD" id="cd01833">
    <property type="entry name" value="XynB_like"/>
    <property type="match status" value="1"/>
</dbReference>
<keyword evidence="2" id="KW-0732">Signal</keyword>
<keyword evidence="5" id="KW-1185">Reference proteome</keyword>
<dbReference type="InterPro" id="IPR013830">
    <property type="entry name" value="SGNH_hydro"/>
</dbReference>
<protein>
    <submittedName>
        <fullName evidence="4">SGNH hydrolase-type esterase domain-containing protein</fullName>
    </submittedName>
</protein>
<feature type="chain" id="PRO_5025362573" evidence="2">
    <location>
        <begin position="27"/>
        <end position="332"/>
    </location>
</feature>
<dbReference type="PANTHER" id="PTHR30383">
    <property type="entry name" value="THIOESTERASE 1/PROTEASE 1/LYSOPHOSPHOLIPASE L1"/>
    <property type="match status" value="1"/>
</dbReference>
<name>A0A6A5QNF8_AMPQU</name>
<evidence type="ECO:0000256" key="1">
    <source>
        <dbReference type="SAM" id="MobiDB-lite"/>
    </source>
</evidence>
<dbReference type="Pfam" id="PF13472">
    <property type="entry name" value="Lipase_GDSL_2"/>
    <property type="match status" value="1"/>
</dbReference>
<dbReference type="Gene3D" id="3.40.50.1110">
    <property type="entry name" value="SGNH hydrolase"/>
    <property type="match status" value="1"/>
</dbReference>
<evidence type="ECO:0000259" key="3">
    <source>
        <dbReference type="Pfam" id="PF13472"/>
    </source>
</evidence>
<feature type="domain" description="SGNH hydrolase-type esterase" evidence="3">
    <location>
        <begin position="67"/>
        <end position="254"/>
    </location>
</feature>
<evidence type="ECO:0000313" key="4">
    <source>
        <dbReference type="EMBL" id="KAF1916929.1"/>
    </source>
</evidence>
<sequence length="332" mass="37164">MRRPRALALCLHTIIQSLLFTAVVSSSLHGSPNQAHGVLQGSTSNIARQNFDEDPGTEKPLLRLMPLGASLTQGWDKDIPQELQNGYRQPLRRYLRSLGYTVNMVGSRAQGNFSDPQHEGWPGLEIEKVAMKMLPVLKTQKPNLVLILLGTNDCLHAKRDSNMEYARSTKDRMRSLLKKIFAEVKGTTIILATLPPTRDPSNEDYIKTANSGFKDLARELQKKGRKIKFADMYTKQLLPKDYSDPIHFKPSGYAKLAMIFAKAVVEAEGWLAPPLITDSPDCADCNPTPEARGPVRKRRGSSHDDGNFAYSSKFESRPRLLESEFAMGRLQQ</sequence>
<feature type="region of interest" description="Disordered" evidence="1">
    <location>
        <begin position="285"/>
        <end position="310"/>
    </location>
</feature>